<dbReference type="PANTHER" id="PTHR36181:SF3">
    <property type="entry name" value="INTRON-ENCODED DNA ENDONUCLEASE AI5 BETA"/>
    <property type="match status" value="1"/>
</dbReference>
<dbReference type="PANTHER" id="PTHR36181">
    <property type="entry name" value="INTRON-ENCODED ENDONUCLEASE AI3-RELATED"/>
    <property type="match status" value="1"/>
</dbReference>
<keyword evidence="2" id="KW-0496">Mitochondrion</keyword>
<sequence>MIKSTKTISNKTHVYTDYVLLGHNLAGLWEGDGNINVKDKSYPKPTFHITLHIQQVPCIQKLMLILRRLCNNDPVGSISIRPDNNSCVLNVYTPAGLNCVFSLIHDKLKTPKAYQLNLISSWLNQKHGTKLKAVSQDPIFTMNTPWFAGFTDADGCFSIDLRYQTRKSVACQFQINQRLKDPKSGLCYDELFNSIAYALNVKLCTIMEKKSGRYYYVIKASSLKSKDILRYYFDTYPLLTSKNLDYHDWCKVDDHMRNKNTEKVIKLDSISEIKKV</sequence>
<name>A0A1B2RYZ8_9CHLO</name>
<dbReference type="SUPFAM" id="SSF55608">
    <property type="entry name" value="Homing endonucleases"/>
    <property type="match status" value="2"/>
</dbReference>
<organism evidence="2">
    <name type="scientific">Gloeotilopsis planctonica</name>
    <dbReference type="NCBI Taxonomy" id="34157"/>
    <lineage>
        <taxon>Eukaryota</taxon>
        <taxon>Viridiplantae</taxon>
        <taxon>Chlorophyta</taxon>
        <taxon>core chlorophytes</taxon>
        <taxon>Ulvophyceae</taxon>
        <taxon>OUU clade</taxon>
        <taxon>Ulotrichales</taxon>
        <taxon>Ulotrichaceae</taxon>
        <taxon>Gloeotilopsis</taxon>
    </lineage>
</organism>
<dbReference type="InterPro" id="IPR051289">
    <property type="entry name" value="LAGLIDADG_Endonuclease"/>
</dbReference>
<feature type="domain" description="Homing endonuclease LAGLIDADG" evidence="1">
    <location>
        <begin position="25"/>
        <end position="118"/>
    </location>
</feature>
<reference evidence="2" key="1">
    <citation type="journal article" date="2016" name="Genome Biol. Evol.">
        <title>Mitochondrion-to-Chloroplast DNA Transfers and Intragenomic Proliferation of Chloroplast Group II Introns in Gloeotilopsis Green Algae (Ulotrichales, Ulvophyceae).</title>
        <authorList>
            <person name="Turmel M."/>
            <person name="Otis C."/>
            <person name="Lemieux C."/>
        </authorList>
    </citation>
    <scope>NUCLEOTIDE SEQUENCE</scope>
</reference>
<proteinExistence type="predicted"/>
<keyword evidence="2" id="KW-0378">Hydrolase</keyword>
<dbReference type="InterPro" id="IPR004860">
    <property type="entry name" value="LAGLIDADG_dom"/>
</dbReference>
<keyword evidence="2" id="KW-0255">Endonuclease</keyword>
<protein>
    <submittedName>
        <fullName evidence="2">Putative LAGLIDADG homing endonuclease</fullName>
    </submittedName>
</protein>
<feature type="domain" description="Homing endonuclease LAGLIDADG" evidence="1">
    <location>
        <begin position="148"/>
        <end position="252"/>
    </location>
</feature>
<dbReference type="AlphaFoldDB" id="A0A1B2RYZ8"/>
<accession>A0A1B2RYZ8</accession>
<dbReference type="Pfam" id="PF00961">
    <property type="entry name" value="LAGLIDADG_1"/>
    <property type="match status" value="2"/>
</dbReference>
<evidence type="ECO:0000313" key="2">
    <source>
        <dbReference type="EMBL" id="AOC61559.1"/>
    </source>
</evidence>
<gene>
    <name evidence="2" type="primary">orf276</name>
</gene>
<dbReference type="Gene3D" id="3.10.28.10">
    <property type="entry name" value="Homing endonucleases"/>
    <property type="match status" value="2"/>
</dbReference>
<dbReference type="EMBL" id="KX306823">
    <property type="protein sequence ID" value="AOC61559.1"/>
    <property type="molecule type" value="Genomic_DNA"/>
</dbReference>
<dbReference type="GO" id="GO:0005739">
    <property type="term" value="C:mitochondrion"/>
    <property type="evidence" value="ECO:0007669"/>
    <property type="project" value="UniProtKB-ARBA"/>
</dbReference>
<evidence type="ECO:0000259" key="1">
    <source>
        <dbReference type="Pfam" id="PF00961"/>
    </source>
</evidence>
<keyword evidence="2" id="KW-0540">Nuclease</keyword>
<geneLocation type="mitochondrion" evidence="2"/>
<dbReference type="GO" id="GO:0004519">
    <property type="term" value="F:endonuclease activity"/>
    <property type="evidence" value="ECO:0007669"/>
    <property type="project" value="UniProtKB-KW"/>
</dbReference>
<dbReference type="InterPro" id="IPR027434">
    <property type="entry name" value="Homing_endonucl"/>
</dbReference>